<keyword evidence="1 2" id="KW-0732">Signal</keyword>
<feature type="domain" description="Doubled CXXCH motif" evidence="3">
    <location>
        <begin position="202"/>
        <end position="223"/>
    </location>
</feature>
<dbReference type="Pfam" id="PF09699">
    <property type="entry name" value="Paired_CXXCH_1"/>
    <property type="match status" value="8"/>
</dbReference>
<dbReference type="InterPro" id="IPR036280">
    <property type="entry name" value="Multihaem_cyt_sf"/>
</dbReference>
<dbReference type="InterPro" id="IPR051829">
    <property type="entry name" value="Multiheme_Cytochr_ET"/>
</dbReference>
<keyword evidence="5" id="KW-1185">Reference proteome</keyword>
<feature type="domain" description="Doubled CXXCH motif" evidence="3">
    <location>
        <begin position="327"/>
        <end position="367"/>
    </location>
</feature>
<evidence type="ECO:0000313" key="5">
    <source>
        <dbReference type="Proteomes" id="UP001162734"/>
    </source>
</evidence>
<reference evidence="5" key="1">
    <citation type="journal article" date="2022" name="Int. J. Syst. Evol. Microbiol.">
        <title>Anaeromyxobacter oryzae sp. nov., Anaeromyxobacter diazotrophicus sp. nov. and Anaeromyxobacter paludicola sp. nov., isolated from paddy soils.</title>
        <authorList>
            <person name="Itoh H."/>
            <person name="Xu Z."/>
            <person name="Mise K."/>
            <person name="Masuda Y."/>
            <person name="Ushijima N."/>
            <person name="Hayakawa C."/>
            <person name="Shiratori Y."/>
            <person name="Senoo K."/>
        </authorList>
    </citation>
    <scope>NUCLEOTIDE SEQUENCE [LARGE SCALE GENOMIC DNA]</scope>
    <source>
        <strain evidence="5">Red630</strain>
    </source>
</reference>
<feature type="chain" id="PRO_5047433490" evidence="2">
    <location>
        <begin position="23"/>
        <end position="422"/>
    </location>
</feature>
<dbReference type="Proteomes" id="UP001162734">
    <property type="component" value="Chromosome"/>
</dbReference>
<evidence type="ECO:0000259" key="3">
    <source>
        <dbReference type="Pfam" id="PF09699"/>
    </source>
</evidence>
<feature type="domain" description="Doubled CXXCH motif" evidence="3">
    <location>
        <begin position="103"/>
        <end position="140"/>
    </location>
</feature>
<accession>A0ABM7XBN2</accession>
<name>A0ABM7XBN2_9BACT</name>
<feature type="domain" description="Doubled CXXCH motif" evidence="3">
    <location>
        <begin position="57"/>
        <end position="93"/>
    </location>
</feature>
<feature type="domain" description="Doubled CXXCH motif" evidence="3">
    <location>
        <begin position="277"/>
        <end position="316"/>
    </location>
</feature>
<evidence type="ECO:0000313" key="4">
    <source>
        <dbReference type="EMBL" id="BDG09248.1"/>
    </source>
</evidence>
<dbReference type="PANTHER" id="PTHR35038:SF6">
    <property type="entry name" value="SURFACE LOCALIZED DECAHEME CYTOCHROME C LIPOPROTEIN"/>
    <property type="match status" value="1"/>
</dbReference>
<gene>
    <name evidence="4" type="ORF">AMPC_23610</name>
</gene>
<organism evidence="4 5">
    <name type="scientific">Anaeromyxobacter paludicola</name>
    <dbReference type="NCBI Taxonomy" id="2918171"/>
    <lineage>
        <taxon>Bacteria</taxon>
        <taxon>Pseudomonadati</taxon>
        <taxon>Myxococcota</taxon>
        <taxon>Myxococcia</taxon>
        <taxon>Myxococcales</taxon>
        <taxon>Cystobacterineae</taxon>
        <taxon>Anaeromyxobacteraceae</taxon>
        <taxon>Anaeromyxobacter</taxon>
    </lineage>
</organism>
<feature type="signal peptide" evidence="2">
    <location>
        <begin position="1"/>
        <end position="22"/>
    </location>
</feature>
<protein>
    <submittedName>
        <fullName evidence="4">Cytochrome c</fullName>
    </submittedName>
</protein>
<dbReference type="PANTHER" id="PTHR35038">
    <property type="entry name" value="DISSIMILATORY SULFITE REDUCTASE SIRA"/>
    <property type="match status" value="1"/>
</dbReference>
<dbReference type="EMBL" id="AP025592">
    <property type="protein sequence ID" value="BDG09248.1"/>
    <property type="molecule type" value="Genomic_DNA"/>
</dbReference>
<feature type="domain" description="Doubled CXXCH motif" evidence="3">
    <location>
        <begin position="228"/>
        <end position="267"/>
    </location>
</feature>
<dbReference type="RefSeq" id="WP_248341075.1">
    <property type="nucleotide sequence ID" value="NZ_AP025592.1"/>
</dbReference>
<dbReference type="NCBIfam" id="TIGR01905">
    <property type="entry name" value="paired_CXXCH_1"/>
    <property type="match status" value="7"/>
</dbReference>
<feature type="domain" description="Doubled CXXCH motif" evidence="3">
    <location>
        <begin position="152"/>
        <end position="189"/>
    </location>
</feature>
<evidence type="ECO:0000256" key="1">
    <source>
        <dbReference type="ARBA" id="ARBA00022729"/>
    </source>
</evidence>
<feature type="domain" description="Doubled CXXCH motif" evidence="3">
    <location>
        <begin position="388"/>
        <end position="421"/>
    </location>
</feature>
<dbReference type="InterPro" id="IPR010177">
    <property type="entry name" value="Paired_CXXCH_1"/>
</dbReference>
<dbReference type="Gene3D" id="3.90.10.10">
    <property type="entry name" value="Cytochrome C3"/>
    <property type="match status" value="4"/>
</dbReference>
<proteinExistence type="predicted"/>
<evidence type="ECO:0000256" key="2">
    <source>
        <dbReference type="SAM" id="SignalP"/>
    </source>
</evidence>
<dbReference type="SUPFAM" id="SSF48695">
    <property type="entry name" value="Multiheme cytochromes"/>
    <property type="match status" value="2"/>
</dbReference>
<sequence>MRSRTPLVLLAAALLAAGAARAAGPDKLKLKPGANGKVCLDCHSGDFDAVLKRKFVHTPVRSRDCTGCHSPHASNHGKMLSAEPGRTCAACHQVVPEKPRSTHKPVADGGCLTCHDPHASGFKNNLVKAPKDLCAGCHKAVVTAAASVKFKHRPVEQDCATCHDPHGSARGERLLKGGVPELCVGCHKMERPALVAKHQNYPVAGARCTSCHDPHGSNVRGMLYDNVHPPVAKAMCAQCHEPPGSARKFQPKQAGVTLCKGCHAQKVAGMLDRTRVHWAVSNGDACLSCHSPHAGKQKGMLKANMVTVCGSCHADTVKRQALSETKHKPIADGQCTRCHDPHGAPAALMMQRPETIELCGTCHDWQKHSTHPIGAKHKDPRNPNLILDCLSCHRAHGTEYKHMNPFPTTTELCTKCHEKFKR</sequence>